<dbReference type="AlphaFoldDB" id="A0A2W5R3B2"/>
<dbReference type="InterPro" id="IPR028098">
    <property type="entry name" value="Glyco_trans_4-like_N"/>
</dbReference>
<comment type="caution">
    <text evidence="2">The sequence shown here is derived from an EMBL/GenBank/DDBJ whole genome shotgun (WGS) entry which is preliminary data.</text>
</comment>
<evidence type="ECO:0000259" key="1">
    <source>
        <dbReference type="Pfam" id="PF13439"/>
    </source>
</evidence>
<feature type="domain" description="Glycosyltransferase subfamily 4-like N-terminal" evidence="1">
    <location>
        <begin position="71"/>
        <end position="193"/>
    </location>
</feature>
<dbReference type="SUPFAM" id="SSF53756">
    <property type="entry name" value="UDP-Glycosyltransferase/glycogen phosphorylase"/>
    <property type="match status" value="1"/>
</dbReference>
<dbReference type="PANTHER" id="PTHR45947">
    <property type="entry name" value="SULFOQUINOVOSYL TRANSFERASE SQD2"/>
    <property type="match status" value="1"/>
</dbReference>
<dbReference type="Proteomes" id="UP000249229">
    <property type="component" value="Unassembled WGS sequence"/>
</dbReference>
<organism evidence="2 3">
    <name type="scientific">Sphingomonas taxi</name>
    <dbReference type="NCBI Taxonomy" id="1549858"/>
    <lineage>
        <taxon>Bacteria</taxon>
        <taxon>Pseudomonadati</taxon>
        <taxon>Pseudomonadota</taxon>
        <taxon>Alphaproteobacteria</taxon>
        <taxon>Sphingomonadales</taxon>
        <taxon>Sphingomonadaceae</taxon>
        <taxon>Sphingomonas</taxon>
    </lineage>
</organism>
<proteinExistence type="predicted"/>
<dbReference type="Gene3D" id="3.40.50.2000">
    <property type="entry name" value="Glycogen Phosphorylase B"/>
    <property type="match status" value="2"/>
</dbReference>
<dbReference type="GO" id="GO:0016758">
    <property type="term" value="F:hexosyltransferase activity"/>
    <property type="evidence" value="ECO:0007669"/>
    <property type="project" value="TreeGrafter"/>
</dbReference>
<dbReference type="Pfam" id="PF13439">
    <property type="entry name" value="Glyco_transf_4"/>
    <property type="match status" value="1"/>
</dbReference>
<dbReference type="EMBL" id="QFQI01000002">
    <property type="protein sequence ID" value="PZQ61743.1"/>
    <property type="molecule type" value="Genomic_DNA"/>
</dbReference>
<evidence type="ECO:0000313" key="2">
    <source>
        <dbReference type="EMBL" id="PZQ61743.1"/>
    </source>
</evidence>
<name>A0A2W5R3B2_9SPHN</name>
<keyword evidence="2" id="KW-0808">Transferase</keyword>
<protein>
    <submittedName>
        <fullName evidence="2">Glycosyltransferase family 1 protein</fullName>
    </submittedName>
</protein>
<dbReference type="PANTHER" id="PTHR45947:SF3">
    <property type="entry name" value="SULFOQUINOVOSYL TRANSFERASE SQD2"/>
    <property type="match status" value="1"/>
</dbReference>
<dbReference type="Pfam" id="PF13692">
    <property type="entry name" value="Glyco_trans_1_4"/>
    <property type="match status" value="1"/>
</dbReference>
<dbReference type="InterPro" id="IPR050194">
    <property type="entry name" value="Glycosyltransferase_grp1"/>
</dbReference>
<evidence type="ECO:0000313" key="3">
    <source>
        <dbReference type="Proteomes" id="UP000249229"/>
    </source>
</evidence>
<sequence length="383" mass="41687">MTAMPPGGATPLRILHVTESARGGVGTYLNQTLPELHDWHDAAGRPGTMRVVIPAEHRFMLTHVPDDAVATYERGERGAGPLLRLAAASWREIRAFRPQVVHLHSTFAGLVVRPLVLLARLIFRMKIAVVYSPHGWAFQITGSRRRQQAIVAIERALTLLTDRIVVLSDAERRECLGHGFPAAKLVRIYNGISREGAEPARAQWHDERLKVFFVGRFDRQKGVDTLMTAAAAARDRMCVRCAGASVVDDGTPLAVPDNVELLGWLDEAQIAGQMALADVVAIPSRWEGFGLVAAEAMRARLPVVASRVGGLPEVVEDGVTGRLVPPDDPDALRDALLADGPAERARMADAGRARFLALFTARHSASQVGDVYREVLARLPTTT</sequence>
<reference evidence="2 3" key="1">
    <citation type="submission" date="2017-08" db="EMBL/GenBank/DDBJ databases">
        <title>Infants hospitalized years apart are colonized by the same room-sourced microbial strains.</title>
        <authorList>
            <person name="Brooks B."/>
            <person name="Olm M.R."/>
            <person name="Firek B.A."/>
            <person name="Baker R."/>
            <person name="Thomas B.C."/>
            <person name="Morowitz M.J."/>
            <person name="Banfield J.F."/>
        </authorList>
    </citation>
    <scope>NUCLEOTIDE SEQUENCE [LARGE SCALE GENOMIC DNA]</scope>
    <source>
        <strain evidence="2">S2_005_001_R1_22</strain>
    </source>
</reference>
<accession>A0A2W5R3B2</accession>
<gene>
    <name evidence="2" type="ORF">DI544_03700</name>
</gene>